<evidence type="ECO:0000313" key="4">
    <source>
        <dbReference type="EMBL" id="MDT0259931.1"/>
    </source>
</evidence>
<evidence type="ECO:0000256" key="1">
    <source>
        <dbReference type="ARBA" id="ARBA00023002"/>
    </source>
</evidence>
<dbReference type="EMBL" id="JAVREH010000001">
    <property type="protein sequence ID" value="MDT0259931.1"/>
    <property type="molecule type" value="Genomic_DNA"/>
</dbReference>
<organism evidence="4 5">
    <name type="scientific">Jatrophihabitans lederbergiae</name>
    <dbReference type="NCBI Taxonomy" id="3075547"/>
    <lineage>
        <taxon>Bacteria</taxon>
        <taxon>Bacillati</taxon>
        <taxon>Actinomycetota</taxon>
        <taxon>Actinomycetes</taxon>
        <taxon>Jatrophihabitantales</taxon>
        <taxon>Jatrophihabitantaceae</taxon>
        <taxon>Jatrophihabitans</taxon>
    </lineage>
</organism>
<dbReference type="InterPro" id="IPR011251">
    <property type="entry name" value="Luciferase-like_dom"/>
</dbReference>
<name>A0ABU2J4N1_9ACTN</name>
<gene>
    <name evidence="4" type="ORF">RM423_00830</name>
</gene>
<evidence type="ECO:0000313" key="5">
    <source>
        <dbReference type="Proteomes" id="UP001183176"/>
    </source>
</evidence>
<accession>A0ABU2J4N1</accession>
<comment type="caution">
    <text evidence="4">The sequence shown here is derived from an EMBL/GenBank/DDBJ whole genome shotgun (WGS) entry which is preliminary data.</text>
</comment>
<dbReference type="CDD" id="cd01097">
    <property type="entry name" value="Tetrahydromethanopterin_reductase"/>
    <property type="match status" value="1"/>
</dbReference>
<dbReference type="SUPFAM" id="SSF51679">
    <property type="entry name" value="Bacterial luciferase-like"/>
    <property type="match status" value="1"/>
</dbReference>
<dbReference type="InterPro" id="IPR050564">
    <property type="entry name" value="F420-G6PD/mer"/>
</dbReference>
<dbReference type="GO" id="GO:0016491">
    <property type="term" value="F:oxidoreductase activity"/>
    <property type="evidence" value="ECO:0007669"/>
    <property type="project" value="UniProtKB-KW"/>
</dbReference>
<dbReference type="Pfam" id="PF00296">
    <property type="entry name" value="Bac_luciferase"/>
    <property type="match status" value="1"/>
</dbReference>
<dbReference type="InterPro" id="IPR022526">
    <property type="entry name" value="F420_Rv3093c"/>
</dbReference>
<dbReference type="PANTHER" id="PTHR43244:SF1">
    <property type="entry name" value="5,10-METHYLENETETRAHYDROMETHANOPTERIN REDUCTASE"/>
    <property type="match status" value="1"/>
</dbReference>
<dbReference type="Gene3D" id="3.20.20.30">
    <property type="entry name" value="Luciferase-like domain"/>
    <property type="match status" value="1"/>
</dbReference>
<sequence>MSGQSWGLTVPLTGVPLPAHAELLRALPGWGYTDVWSSEVAGTDAFTPLALAAAWEPRLRLGTAIVPVFTRGPALIAQSAAALAAAAPGRFTLGLGASSPAVVEQWNGIGFEQPFRRTRDVLRFTRAALDGEKVTADFDTFSTSGFRLEQPPDERVPILLAALRPQLLALAGREADGAILNWLAAGDVPTCLEAVGNPAADIVARIFVCPTEDAGYARALGRRMISSYLTVQAYARFHRWLGRGPALERMWELWREGDRKGATQAVPDEVVDELVLHGSPMSCREQVLDYVRAGVRTPVLALLPTPELTDAASLAGVLAALGPAAAAVMKPAEPTPPRTTPVAQTLPAGTA</sequence>
<reference evidence="5" key="1">
    <citation type="submission" date="2023-07" db="EMBL/GenBank/DDBJ databases">
        <title>30 novel species of actinomycetes from the DSMZ collection.</title>
        <authorList>
            <person name="Nouioui I."/>
        </authorList>
    </citation>
    <scope>NUCLEOTIDE SEQUENCE [LARGE SCALE GENOMIC DNA]</scope>
    <source>
        <strain evidence="5">DSM 44399</strain>
    </source>
</reference>
<protein>
    <submittedName>
        <fullName evidence="4">LLM class F420-dependent oxidoreductase</fullName>
        <ecNumber evidence="4">1.-.-.-</ecNumber>
    </submittedName>
</protein>
<dbReference type="InterPro" id="IPR036661">
    <property type="entry name" value="Luciferase-like_sf"/>
</dbReference>
<evidence type="ECO:0000259" key="3">
    <source>
        <dbReference type="Pfam" id="PF00296"/>
    </source>
</evidence>
<keyword evidence="5" id="KW-1185">Reference proteome</keyword>
<dbReference type="PANTHER" id="PTHR43244">
    <property type="match status" value="1"/>
</dbReference>
<feature type="region of interest" description="Disordered" evidence="2">
    <location>
        <begin position="330"/>
        <end position="351"/>
    </location>
</feature>
<dbReference type="NCBIfam" id="TIGR03841">
    <property type="entry name" value="F420_Rv3093c"/>
    <property type="match status" value="1"/>
</dbReference>
<feature type="domain" description="Luciferase-like" evidence="3">
    <location>
        <begin position="15"/>
        <end position="296"/>
    </location>
</feature>
<dbReference type="Proteomes" id="UP001183176">
    <property type="component" value="Unassembled WGS sequence"/>
</dbReference>
<keyword evidence="1 4" id="KW-0560">Oxidoreductase</keyword>
<dbReference type="EC" id="1.-.-.-" evidence="4"/>
<proteinExistence type="predicted"/>
<evidence type="ECO:0000256" key="2">
    <source>
        <dbReference type="SAM" id="MobiDB-lite"/>
    </source>
</evidence>